<keyword evidence="1" id="KW-1133">Transmembrane helix</keyword>
<dbReference type="EMBL" id="CP025430">
    <property type="protein sequence ID" value="AUH63151.1"/>
    <property type="molecule type" value="Genomic_DNA"/>
</dbReference>
<protein>
    <submittedName>
        <fullName evidence="2">Uncharacterized protein</fullName>
    </submittedName>
</protein>
<keyword evidence="1" id="KW-0812">Transmembrane</keyword>
<feature type="transmembrane region" description="Helical" evidence="1">
    <location>
        <begin position="133"/>
        <end position="150"/>
    </location>
</feature>
<dbReference type="KEGG" id="pzh:CX676_02425"/>
<name>A0A2H5EV33_9RHOB</name>
<organism evidence="2 3">
    <name type="scientific">Paracoccus zhejiangensis</name>
    <dbReference type="NCBI Taxonomy" id="1077935"/>
    <lineage>
        <taxon>Bacteria</taxon>
        <taxon>Pseudomonadati</taxon>
        <taxon>Pseudomonadota</taxon>
        <taxon>Alphaproteobacteria</taxon>
        <taxon>Rhodobacterales</taxon>
        <taxon>Paracoccaceae</taxon>
        <taxon>Paracoccus</taxon>
    </lineage>
</organism>
<feature type="transmembrane region" description="Helical" evidence="1">
    <location>
        <begin position="6"/>
        <end position="28"/>
    </location>
</feature>
<reference evidence="2 3" key="1">
    <citation type="journal article" date="2013" name="Antonie Van Leeuwenhoek">
        <title>Paracoccus zhejiangensis sp. nov., isolated from activated sludge in wastewater-treatment system.</title>
        <authorList>
            <person name="Wu Z.G."/>
            <person name="Zhang D.F."/>
            <person name="Liu Y.L."/>
            <person name="Wang F."/>
            <person name="Jiang X."/>
            <person name="Li C."/>
            <person name="Li S.P."/>
            <person name="Hong Q."/>
            <person name="Li W.J."/>
        </authorList>
    </citation>
    <scope>NUCLEOTIDE SEQUENCE [LARGE SCALE GENOMIC DNA]</scope>
    <source>
        <strain evidence="2 3">J6</strain>
    </source>
</reference>
<sequence>MTPRLAFITSLLMSLIMAVGLVPLLGLFGVERLQPGAGQTFWFLVTVIALGTFCAMLGEIGPTPRCRWCDRIVRVLRYVWIVWVALLFASFIYIMPTRPASDLPPSQLALAIASVADWLASFHAALTQHLADLPAELLLLIPALFAAAALHRHRASRGAPA</sequence>
<dbReference type="Proteomes" id="UP000234530">
    <property type="component" value="Chromosome"/>
</dbReference>
<accession>A0A2H5EV33</accession>
<keyword evidence="3" id="KW-1185">Reference proteome</keyword>
<evidence type="ECO:0000313" key="3">
    <source>
        <dbReference type="Proteomes" id="UP000234530"/>
    </source>
</evidence>
<feature type="transmembrane region" description="Helical" evidence="1">
    <location>
        <begin position="40"/>
        <end position="58"/>
    </location>
</feature>
<feature type="transmembrane region" description="Helical" evidence="1">
    <location>
        <begin position="78"/>
        <end position="96"/>
    </location>
</feature>
<evidence type="ECO:0000256" key="1">
    <source>
        <dbReference type="SAM" id="Phobius"/>
    </source>
</evidence>
<proteinExistence type="predicted"/>
<gene>
    <name evidence="2" type="ORF">CX676_02425</name>
</gene>
<dbReference type="AlphaFoldDB" id="A0A2H5EV33"/>
<dbReference type="RefSeq" id="WP_101751193.1">
    <property type="nucleotide sequence ID" value="NZ_CP025430.1"/>
</dbReference>
<keyword evidence="1" id="KW-0472">Membrane</keyword>
<evidence type="ECO:0000313" key="2">
    <source>
        <dbReference type="EMBL" id="AUH63151.1"/>
    </source>
</evidence>